<feature type="non-terminal residue" evidence="1">
    <location>
        <position position="68"/>
    </location>
</feature>
<evidence type="ECO:0000313" key="1">
    <source>
        <dbReference type="EMBL" id="KAJ9601721.1"/>
    </source>
</evidence>
<dbReference type="AlphaFoldDB" id="A0AAD8ETI0"/>
<organism evidence="1 2">
    <name type="scientific">Diploptera punctata</name>
    <name type="common">Pacific beetle cockroach</name>
    <dbReference type="NCBI Taxonomy" id="6984"/>
    <lineage>
        <taxon>Eukaryota</taxon>
        <taxon>Metazoa</taxon>
        <taxon>Ecdysozoa</taxon>
        <taxon>Arthropoda</taxon>
        <taxon>Hexapoda</taxon>
        <taxon>Insecta</taxon>
        <taxon>Pterygota</taxon>
        <taxon>Neoptera</taxon>
        <taxon>Polyneoptera</taxon>
        <taxon>Dictyoptera</taxon>
        <taxon>Blattodea</taxon>
        <taxon>Blaberoidea</taxon>
        <taxon>Blaberidae</taxon>
        <taxon>Diplopterinae</taxon>
        <taxon>Diploptera</taxon>
    </lineage>
</organism>
<name>A0AAD8ETI0_DIPPU</name>
<reference evidence="1" key="1">
    <citation type="journal article" date="2023" name="IScience">
        <title>Live-bearing cockroach genome reveals convergent evolutionary mechanisms linked to viviparity in insects and beyond.</title>
        <authorList>
            <person name="Fouks B."/>
            <person name="Harrison M.C."/>
            <person name="Mikhailova A.A."/>
            <person name="Marchal E."/>
            <person name="English S."/>
            <person name="Carruthers M."/>
            <person name="Jennings E.C."/>
            <person name="Chiamaka E.L."/>
            <person name="Frigard R.A."/>
            <person name="Pippel M."/>
            <person name="Attardo G.M."/>
            <person name="Benoit J.B."/>
            <person name="Bornberg-Bauer E."/>
            <person name="Tobe S.S."/>
        </authorList>
    </citation>
    <scope>NUCLEOTIDE SEQUENCE</scope>
    <source>
        <strain evidence="1">Stay&amp;Tobe</strain>
    </source>
</reference>
<reference evidence="1" key="2">
    <citation type="submission" date="2023-05" db="EMBL/GenBank/DDBJ databases">
        <authorList>
            <person name="Fouks B."/>
        </authorList>
    </citation>
    <scope>NUCLEOTIDE SEQUENCE</scope>
    <source>
        <strain evidence="1">Stay&amp;Tobe</strain>
        <tissue evidence="1">Testes</tissue>
    </source>
</reference>
<comment type="caution">
    <text evidence="1">The sequence shown here is derived from an EMBL/GenBank/DDBJ whole genome shotgun (WGS) entry which is preliminary data.</text>
</comment>
<accession>A0AAD8ETI0</accession>
<protein>
    <submittedName>
        <fullName evidence="1">Uncharacterized protein</fullName>
    </submittedName>
</protein>
<dbReference type="Proteomes" id="UP001233999">
    <property type="component" value="Unassembled WGS sequence"/>
</dbReference>
<keyword evidence="2" id="KW-1185">Reference proteome</keyword>
<dbReference type="EMBL" id="JASPKZ010000004">
    <property type="protein sequence ID" value="KAJ9601721.1"/>
    <property type="molecule type" value="Genomic_DNA"/>
</dbReference>
<evidence type="ECO:0000313" key="2">
    <source>
        <dbReference type="Proteomes" id="UP001233999"/>
    </source>
</evidence>
<sequence>SSCVLAVHLSFTVEPPNRKQHLEVFAIEDALRKLKDGIYPTFFLQSVSTYYWKDGGGGKKRDAVGSLK</sequence>
<feature type="non-terminal residue" evidence="1">
    <location>
        <position position="1"/>
    </location>
</feature>
<gene>
    <name evidence="1" type="ORF">L9F63_000112</name>
</gene>
<proteinExistence type="predicted"/>